<name>A0ABN7XI98_GIGMA</name>
<reference evidence="1 2" key="1">
    <citation type="submission" date="2021-06" db="EMBL/GenBank/DDBJ databases">
        <authorList>
            <person name="Kallberg Y."/>
            <person name="Tangrot J."/>
            <person name="Rosling A."/>
        </authorList>
    </citation>
    <scope>NUCLEOTIDE SEQUENCE [LARGE SCALE GENOMIC DNA]</scope>
    <source>
        <strain evidence="1 2">120-4 pot B 10/14</strain>
    </source>
</reference>
<dbReference type="Proteomes" id="UP000789901">
    <property type="component" value="Unassembled WGS sequence"/>
</dbReference>
<sequence length="186" mass="22415">QPEDLRDEVRKLFLLTKREELRDLRRRKEELSKYYHMRALPDDYFELPAKKRELPDAVQDLTPRLREMLPFCPKDNEDFDAHIKELRKVYGFRYLPNDYLIRKKRLPDKPEELNIKEKFEFPIMDKETALRFIEQIPNFYRVVTPLPSNYVGINYTALEDLPVNWKDISKVNLTLPITSTKELMIA</sequence>
<keyword evidence="2" id="KW-1185">Reference proteome</keyword>
<accession>A0ABN7XI98</accession>
<evidence type="ECO:0000313" key="2">
    <source>
        <dbReference type="Proteomes" id="UP000789901"/>
    </source>
</evidence>
<gene>
    <name evidence="1" type="ORF">GMARGA_LOCUS43823</name>
</gene>
<organism evidence="1 2">
    <name type="scientific">Gigaspora margarita</name>
    <dbReference type="NCBI Taxonomy" id="4874"/>
    <lineage>
        <taxon>Eukaryota</taxon>
        <taxon>Fungi</taxon>
        <taxon>Fungi incertae sedis</taxon>
        <taxon>Mucoromycota</taxon>
        <taxon>Glomeromycotina</taxon>
        <taxon>Glomeromycetes</taxon>
        <taxon>Diversisporales</taxon>
        <taxon>Gigasporaceae</taxon>
        <taxon>Gigaspora</taxon>
    </lineage>
</organism>
<feature type="non-terminal residue" evidence="1">
    <location>
        <position position="186"/>
    </location>
</feature>
<evidence type="ECO:0000313" key="1">
    <source>
        <dbReference type="EMBL" id="CAG8855002.1"/>
    </source>
</evidence>
<dbReference type="EMBL" id="CAJVQB010144916">
    <property type="protein sequence ID" value="CAG8855002.1"/>
    <property type="molecule type" value="Genomic_DNA"/>
</dbReference>
<protein>
    <submittedName>
        <fullName evidence="1">13760_t:CDS:1</fullName>
    </submittedName>
</protein>
<feature type="non-terminal residue" evidence="1">
    <location>
        <position position="1"/>
    </location>
</feature>
<proteinExistence type="predicted"/>
<comment type="caution">
    <text evidence="1">The sequence shown here is derived from an EMBL/GenBank/DDBJ whole genome shotgun (WGS) entry which is preliminary data.</text>
</comment>